<comment type="caution">
    <text evidence="1">The sequence shown here is derived from an EMBL/GenBank/DDBJ whole genome shotgun (WGS) entry which is preliminary data.</text>
</comment>
<name>A0A646KS56_STRJU</name>
<evidence type="ECO:0000313" key="1">
    <source>
        <dbReference type="EMBL" id="MQT03846.1"/>
    </source>
</evidence>
<dbReference type="AlphaFoldDB" id="A0A646KS56"/>
<keyword evidence="2" id="KW-1185">Reference proteome</keyword>
<dbReference type="EMBL" id="VCLA01000180">
    <property type="protein sequence ID" value="MQT03846.1"/>
    <property type="molecule type" value="Genomic_DNA"/>
</dbReference>
<protein>
    <submittedName>
        <fullName evidence="1">Uncharacterized protein</fullName>
    </submittedName>
</protein>
<sequence>MDIEIPIDMPQDPASRQFVELLIEHLTAVDPDAEIDWDSVGRMDSMSPAERDKVIKDHQGLFYG</sequence>
<proteinExistence type="predicted"/>
<dbReference type="RefSeq" id="WP_153525361.1">
    <property type="nucleotide sequence ID" value="NZ_JBEPDZ010000025.1"/>
</dbReference>
<dbReference type="Proteomes" id="UP000419138">
    <property type="component" value="Unassembled WGS sequence"/>
</dbReference>
<gene>
    <name evidence="1" type="ORF">FF041_27855</name>
</gene>
<evidence type="ECO:0000313" key="2">
    <source>
        <dbReference type="Proteomes" id="UP000419138"/>
    </source>
</evidence>
<organism evidence="1 2">
    <name type="scientific">Streptomyces jumonjinensis</name>
    <dbReference type="NCBI Taxonomy" id="1945"/>
    <lineage>
        <taxon>Bacteria</taxon>
        <taxon>Bacillati</taxon>
        <taxon>Actinomycetota</taxon>
        <taxon>Actinomycetes</taxon>
        <taxon>Kitasatosporales</taxon>
        <taxon>Streptomycetaceae</taxon>
        <taxon>Streptomyces</taxon>
    </lineage>
</organism>
<accession>A0A646KS56</accession>
<reference evidence="1 2" key="1">
    <citation type="submission" date="2019-05" db="EMBL/GenBank/DDBJ databases">
        <title>Comparative genomics and metabolomics analyses of clavulanic acid producing Streptomyces species provides insight into specialized metabolism and evolution of beta-lactam biosynthetic gene clusters.</title>
        <authorList>
            <person name="Moore M.A."/>
            <person name="Cruz-Morales P."/>
            <person name="Barona Gomez F."/>
            <person name="Kapil T."/>
        </authorList>
    </citation>
    <scope>NUCLEOTIDE SEQUENCE [LARGE SCALE GENOMIC DNA]</scope>
    <source>
        <strain evidence="1 2">NRRL 5741</strain>
    </source>
</reference>